<protein>
    <recommendedName>
        <fullName evidence="4">Peptidase M10 metallopeptidase domain-containing protein</fullName>
    </recommendedName>
</protein>
<evidence type="ECO:0000313" key="3">
    <source>
        <dbReference type="Proteomes" id="UP000504882"/>
    </source>
</evidence>
<dbReference type="RefSeq" id="WP_133108335.1">
    <property type="nucleotide sequence ID" value="NZ_SMNA01000006.1"/>
</dbReference>
<dbReference type="Proteomes" id="UP000504882">
    <property type="component" value="Unassembled WGS sequence"/>
</dbReference>
<sequence length="789" mass="84058">MSDDDQGSGCCGDDGPLYYDEQGDLLDLPVIGPLLSGLPFWPRPAPVDPRIPVEPRIPIDPRIPVEPHIPIQVRRPCSLPVLNGSWLIEFTASRPIPVIAAQQIRGPMRIEVRDTSLRVSGDVYVRRTPILGTLESMRTAFQDEAESYSPGPPDAGGQDQDLNPDLVLRGVNGAPLFPSYPQLPTNQYSWYFRSTGVTYSGGTLTFGLRRHVWNRTSQDFVSTDSGTMTLTCTRSILARAEVATMSGTATIGGVAYHVNARKTSNSYRGCAVEVDVMTGRDWPASALNHGVSRTFQNVYASAGWDVRVRVDQLDIPSDASLSMAELQTLLTSHRGPGAADPWRLWLLIGSAQGGLLGVMFDDDSVPREGAVGFADATLSNSSVIEAGARGQAINDVPAALLRTMVHEAGHALNLFHPKHDVHDPPIGTEIMNQTGDVISFASVSNPYPGNATFAFAVHDRDSLIHAPDPQVRPGWQNFGWGHGSLSSGLPVPTDASGLGGGDDAEGLRLELTLPGEIYVGEYVTAELTLTNTGDEPREVTARLNLAEGYLRLQHVLPDGSLDQVRDVVVACGTRPTAVLAPGESLSARMQLFFTSEGITFSQPGTHVVRAEFDVDLFSTARSPRATVYVRTAATETEVTIAAQTLDSAVGRAFALGDFGTDTAVRDRLVAVAEAHHDADTGAAAALVLANSFARAHVDHRSDARAADDGGRAAARKAAPEEAKHFLDLAMQGRSAEEMVRLAATVASPVESDAPVVTDALGRAKRARKGKADLAAAEAIVADFVAASPA</sequence>
<feature type="region of interest" description="Disordered" evidence="1">
    <location>
        <begin position="143"/>
        <end position="163"/>
    </location>
</feature>
<comment type="caution">
    <text evidence="2">The sequence shown here is derived from an EMBL/GenBank/DDBJ whole genome shotgun (WGS) entry which is preliminary data.</text>
</comment>
<evidence type="ECO:0000256" key="1">
    <source>
        <dbReference type="SAM" id="MobiDB-lite"/>
    </source>
</evidence>
<dbReference type="SUPFAM" id="SSF55486">
    <property type="entry name" value="Metalloproteases ('zincins'), catalytic domain"/>
    <property type="match status" value="1"/>
</dbReference>
<evidence type="ECO:0000313" key="2">
    <source>
        <dbReference type="EMBL" id="TDE92705.1"/>
    </source>
</evidence>
<name>A0ABY2E3K9_9MICO</name>
<organism evidence="2 3">
    <name type="scientific">Occultella glacieicola</name>
    <dbReference type="NCBI Taxonomy" id="2518684"/>
    <lineage>
        <taxon>Bacteria</taxon>
        <taxon>Bacillati</taxon>
        <taxon>Actinomycetota</taxon>
        <taxon>Actinomycetes</taxon>
        <taxon>Micrococcales</taxon>
        <taxon>Ruaniaceae</taxon>
        <taxon>Occultella</taxon>
    </lineage>
</organism>
<dbReference type="EMBL" id="SMNA01000006">
    <property type="protein sequence ID" value="TDE92705.1"/>
    <property type="molecule type" value="Genomic_DNA"/>
</dbReference>
<accession>A0ABY2E3K9</accession>
<gene>
    <name evidence="2" type="ORF">EXU48_14370</name>
</gene>
<proteinExistence type="predicted"/>
<evidence type="ECO:0008006" key="4">
    <source>
        <dbReference type="Google" id="ProtNLM"/>
    </source>
</evidence>
<keyword evidence="3" id="KW-1185">Reference proteome</keyword>
<reference evidence="2 3" key="1">
    <citation type="submission" date="2019-03" db="EMBL/GenBank/DDBJ databases">
        <title>Genomic features of bacteria from cold environments.</title>
        <authorList>
            <person name="Shen L."/>
        </authorList>
    </citation>
    <scope>NUCLEOTIDE SEQUENCE [LARGE SCALE GENOMIC DNA]</scope>
    <source>
        <strain evidence="3">T3246-1</strain>
    </source>
</reference>